<keyword evidence="2" id="KW-0677">Repeat</keyword>
<feature type="domain" description="CDC48" evidence="6">
    <location>
        <begin position="119"/>
        <end position="182"/>
    </location>
</feature>
<dbReference type="InterPro" id="IPR003960">
    <property type="entry name" value="ATPase_AAA_CS"/>
</dbReference>
<dbReference type="RefSeq" id="WP_338599779.1">
    <property type="nucleotide sequence ID" value="NZ_CP146016.1"/>
</dbReference>
<dbReference type="GO" id="GO:0016887">
    <property type="term" value="F:ATP hydrolysis activity"/>
    <property type="evidence" value="ECO:0007669"/>
    <property type="project" value="InterPro"/>
</dbReference>
<evidence type="ECO:0000259" key="5">
    <source>
        <dbReference type="SMART" id="SM00382"/>
    </source>
</evidence>
<dbReference type="EMBL" id="CP146016">
    <property type="protein sequence ID" value="WWQ59914.1"/>
    <property type="molecule type" value="Genomic_DNA"/>
</dbReference>
<dbReference type="Pfam" id="PF17862">
    <property type="entry name" value="AAA_lid_3"/>
    <property type="match status" value="2"/>
</dbReference>
<dbReference type="Gene3D" id="2.40.40.20">
    <property type="match status" value="1"/>
</dbReference>
<dbReference type="Gene3D" id="1.10.8.60">
    <property type="match status" value="2"/>
</dbReference>
<evidence type="ECO:0000256" key="1">
    <source>
        <dbReference type="ARBA" id="ARBA00009833"/>
    </source>
</evidence>
<organism evidence="8 9">
    <name type="scientific">Sulfolobus tengchongensis</name>
    <dbReference type="NCBI Taxonomy" id="207809"/>
    <lineage>
        <taxon>Archaea</taxon>
        <taxon>Thermoproteota</taxon>
        <taxon>Thermoprotei</taxon>
        <taxon>Sulfolobales</taxon>
        <taxon>Sulfolobaceae</taxon>
        <taxon>Sulfolobus</taxon>
    </lineage>
</organism>
<dbReference type="PANTHER" id="PTHR23077">
    <property type="entry name" value="AAA-FAMILY ATPASE"/>
    <property type="match status" value="1"/>
</dbReference>
<evidence type="ECO:0000256" key="2">
    <source>
        <dbReference type="ARBA" id="ARBA00022737"/>
    </source>
</evidence>
<feature type="domain" description="AAA+ ATPase" evidence="5">
    <location>
        <begin position="497"/>
        <end position="634"/>
    </location>
</feature>
<dbReference type="FunFam" id="3.40.50.300:FF:000012">
    <property type="entry name" value="Transitional endoplasmic reticulum ATPase"/>
    <property type="match status" value="1"/>
</dbReference>
<gene>
    <name evidence="8" type="ORF">V6M85_10635</name>
</gene>
<dbReference type="FunFam" id="3.10.330.10:FF:000008">
    <property type="entry name" value="AAA family ATPase, CDC48 subfamily"/>
    <property type="match status" value="1"/>
</dbReference>
<keyword evidence="4" id="KW-0067">ATP-binding</keyword>
<dbReference type="FunFam" id="2.40.40.20:FF:000007">
    <property type="entry name" value="AAA family ATPase"/>
    <property type="match status" value="1"/>
</dbReference>
<dbReference type="GO" id="GO:0005524">
    <property type="term" value="F:ATP binding"/>
    <property type="evidence" value="ECO:0007669"/>
    <property type="project" value="UniProtKB-KW"/>
</dbReference>
<dbReference type="Pfam" id="PF00004">
    <property type="entry name" value="AAA"/>
    <property type="match status" value="2"/>
</dbReference>
<proteinExistence type="inferred from homology"/>
<dbReference type="InterPro" id="IPR015415">
    <property type="entry name" value="Spast_Vps4_C"/>
</dbReference>
<dbReference type="Pfam" id="PF02933">
    <property type="entry name" value="CDC48_2"/>
    <property type="match status" value="1"/>
</dbReference>
<dbReference type="InterPro" id="IPR050168">
    <property type="entry name" value="AAA_ATPase_domain"/>
</dbReference>
<dbReference type="InterPro" id="IPR003593">
    <property type="entry name" value="AAA+_ATPase"/>
</dbReference>
<dbReference type="GO" id="GO:0005737">
    <property type="term" value="C:cytoplasm"/>
    <property type="evidence" value="ECO:0007669"/>
    <property type="project" value="UniProtKB-ARBA"/>
</dbReference>
<evidence type="ECO:0000256" key="3">
    <source>
        <dbReference type="ARBA" id="ARBA00022741"/>
    </source>
</evidence>
<dbReference type="SUPFAM" id="SSF52540">
    <property type="entry name" value="P-loop containing nucleoside triphosphate hydrolases"/>
    <property type="match status" value="2"/>
</dbReference>
<dbReference type="InterPro" id="IPR027417">
    <property type="entry name" value="P-loop_NTPase"/>
</dbReference>
<evidence type="ECO:0000259" key="6">
    <source>
        <dbReference type="SMART" id="SM01072"/>
    </source>
</evidence>
<evidence type="ECO:0000259" key="7">
    <source>
        <dbReference type="SMART" id="SM01073"/>
    </source>
</evidence>
<dbReference type="SMART" id="SM00382">
    <property type="entry name" value="AAA"/>
    <property type="match status" value="2"/>
</dbReference>
<dbReference type="InterPro" id="IPR041569">
    <property type="entry name" value="AAA_lid_3"/>
</dbReference>
<sequence length="768" mass="85691">MSASSGEEQKPQRKELILRVMEARQKDVGRGKVRIDIDLLSQIDVSPGDVVEIEGTRKTAAIAWPLSPEDATGEKDIIRMDGITRKNAGVSIGDKVIVRKAMVKPASTVKLAPSNFSITVDPGFISYVKKRLKEFPLVEGDTVLIPVLGQAIPFTVVQVKPAGIVLVNDETIISISDKPVEPSRYPRVTYEDIGGMKNIIEKVRELVELPLRHPELFKRLGIEPPKGILLYGPPGVGKTLLAKAIANETDAYFTSINGPEIMSKFYGESEQRLREIFEDAKKHAPAIIFIDEIDAIAPKRDEVIGEVERRVVAQLLTLMDGLENRGNVIVIAATNRPSAVDPALRRPGRFDREIEIPLPDKQGRLEILQIHTRNMPLSKDVDLEKLADMTHGYTGADLSALVREAAMNALRRYLPKIDLNQDKIPPEILESMEVKMEDFINAFKEIVPSGLREIYIEVPEVKWTDIGGLEEIKEELKEVVEYPLKYPELYQSSGIEPPKGILLFGPPGTGKTMLAKAVATESGANFIAVRGPEILSKWVGESEKAVREIFRKARMYAPAVIFFDEIDSIAPIRGISYDSGVTERIVNQLLAEMDGIEKLENVVVIAATNRPDILDPALLRPGRFEKLIYVPPPDKKARIEILKVHTRNIVLAEDVSLEDVSEKTEGYTGADLAALVREAAMRAIRESMKMCIDKTNEVCKPTDAECKDKTMKECMKVNGVKVSIRHFEEAMRKIKPSVTQDMLQFYQNWIEKARQQLPKTTVKPSTYA</sequence>
<dbReference type="InterPro" id="IPR005938">
    <property type="entry name" value="AAA_ATPase_CDC48"/>
</dbReference>
<dbReference type="GeneID" id="89337230"/>
<accession>A0AAX4KYC0</accession>
<dbReference type="Pfam" id="PF09336">
    <property type="entry name" value="Vps4_C"/>
    <property type="match status" value="1"/>
</dbReference>
<keyword evidence="9" id="KW-1185">Reference proteome</keyword>
<dbReference type="InterPro" id="IPR009010">
    <property type="entry name" value="Asp_de-COase-like_dom_sf"/>
</dbReference>
<dbReference type="SUPFAM" id="SSF50692">
    <property type="entry name" value="ADC-like"/>
    <property type="match status" value="1"/>
</dbReference>
<dbReference type="InterPro" id="IPR003338">
    <property type="entry name" value="CDC4_N-term_subdom"/>
</dbReference>
<name>A0AAX4KYC0_9CREN</name>
<feature type="domain" description="CDC48 N-terminal subdomain" evidence="7">
    <location>
        <begin position="17"/>
        <end position="103"/>
    </location>
</feature>
<dbReference type="Gene3D" id="3.40.50.300">
    <property type="entry name" value="P-loop containing nucleotide triphosphate hydrolases"/>
    <property type="match status" value="2"/>
</dbReference>
<evidence type="ECO:0000313" key="8">
    <source>
        <dbReference type="EMBL" id="WWQ59914.1"/>
    </source>
</evidence>
<dbReference type="PANTHER" id="PTHR23077:SF171">
    <property type="entry name" value="NUCLEAR VALOSIN-CONTAINING PROTEIN-LIKE"/>
    <property type="match status" value="1"/>
</dbReference>
<reference evidence="8 9" key="1">
    <citation type="submission" date="2024-02" db="EMBL/GenBank/DDBJ databases">
        <title>STSV induces naive adaptation in Sulfolobus.</title>
        <authorList>
            <person name="Xiang X."/>
            <person name="Song M."/>
        </authorList>
    </citation>
    <scope>NUCLEOTIDE SEQUENCE [LARGE SCALE GENOMIC DNA]</scope>
    <source>
        <strain evidence="8 9">RT2</strain>
    </source>
</reference>
<evidence type="ECO:0000313" key="9">
    <source>
        <dbReference type="Proteomes" id="UP001432202"/>
    </source>
</evidence>
<dbReference type="FunFam" id="1.10.8.60:FF:000178">
    <property type="entry name" value="CDC48/VCP homolog, AAA superfamily"/>
    <property type="match status" value="1"/>
</dbReference>
<dbReference type="PROSITE" id="PS00674">
    <property type="entry name" value="AAA"/>
    <property type="match status" value="2"/>
</dbReference>
<dbReference type="SMART" id="SM01073">
    <property type="entry name" value="CDC48_N"/>
    <property type="match status" value="1"/>
</dbReference>
<dbReference type="Gene3D" id="3.10.330.10">
    <property type="match status" value="1"/>
</dbReference>
<dbReference type="NCBIfam" id="TIGR01243">
    <property type="entry name" value="CDC48"/>
    <property type="match status" value="1"/>
</dbReference>
<dbReference type="SMART" id="SM01072">
    <property type="entry name" value="CDC48_2"/>
    <property type="match status" value="1"/>
</dbReference>
<dbReference type="InterPro" id="IPR004201">
    <property type="entry name" value="Cdc48_dom2"/>
</dbReference>
<evidence type="ECO:0000256" key="4">
    <source>
        <dbReference type="ARBA" id="ARBA00022840"/>
    </source>
</evidence>
<dbReference type="Pfam" id="PF02359">
    <property type="entry name" value="CDC48_N"/>
    <property type="match status" value="1"/>
</dbReference>
<feature type="domain" description="AAA+ ATPase" evidence="5">
    <location>
        <begin position="224"/>
        <end position="360"/>
    </location>
</feature>
<dbReference type="FunFam" id="1.10.8.60:FF:000057">
    <property type="entry name" value="AAA family ATPase, CDC48 subfamily"/>
    <property type="match status" value="1"/>
</dbReference>
<keyword evidence="3" id="KW-0547">Nucleotide-binding</keyword>
<dbReference type="InterPro" id="IPR003959">
    <property type="entry name" value="ATPase_AAA_core"/>
</dbReference>
<dbReference type="SUPFAM" id="SSF54585">
    <property type="entry name" value="Cdc48 domain 2-like"/>
    <property type="match status" value="1"/>
</dbReference>
<dbReference type="FunFam" id="3.40.50.300:FF:000018">
    <property type="entry name" value="Cell division control 48"/>
    <property type="match status" value="1"/>
</dbReference>
<protein>
    <submittedName>
        <fullName evidence="8">CDC48 family AAA ATPase</fullName>
    </submittedName>
</protein>
<dbReference type="InterPro" id="IPR029067">
    <property type="entry name" value="CDC48_domain_2-like_sf"/>
</dbReference>
<comment type="similarity">
    <text evidence="1">Belongs to the AAA ATPase family. CDC48 subfamily.</text>
</comment>
<dbReference type="AlphaFoldDB" id="A0AAX4KYC0"/>
<dbReference type="CDD" id="cd19529">
    <property type="entry name" value="RecA-like_VCP_r2"/>
    <property type="match status" value="1"/>
</dbReference>
<dbReference type="Proteomes" id="UP001432202">
    <property type="component" value="Chromosome"/>
</dbReference>